<dbReference type="PANTHER" id="PTHR47810">
    <property type="entry name" value="DNA LIGASE"/>
    <property type="match status" value="1"/>
</dbReference>
<evidence type="ECO:0000256" key="2">
    <source>
        <dbReference type="ARBA" id="ARBA00022598"/>
    </source>
</evidence>
<evidence type="ECO:0000256" key="1">
    <source>
        <dbReference type="ARBA" id="ARBA00007572"/>
    </source>
</evidence>
<keyword evidence="3" id="KW-0235">DNA replication</keyword>
<evidence type="ECO:0000313" key="7">
    <source>
        <dbReference type="EMBL" id="ANH51090.1"/>
    </source>
</evidence>
<dbReference type="Pfam" id="PF14743">
    <property type="entry name" value="DNA_ligase_OB_2"/>
    <property type="match status" value="1"/>
</dbReference>
<dbReference type="CDD" id="cd08041">
    <property type="entry name" value="OBF_kDNA_ligase_like"/>
    <property type="match status" value="1"/>
</dbReference>
<dbReference type="SUPFAM" id="SSF50249">
    <property type="entry name" value="Nucleic acid-binding proteins"/>
    <property type="match status" value="1"/>
</dbReference>
<name>A0A173GCU2_9CAUD</name>
<sequence length="275" mass="31145">MKYDGCHCILVKRDGKAWAFTRQGEVVLAAMDHVLRELERIPDDNFVLFAEAWNEWEEHSIINGTFRRSYLAEDAKLLEAVVWDYVPLEDFEAGHCPVRYKTRRDRVFEIVHACMRHRFADGTESDTPLRVAYAAETTEGCDEHISASRDLYGAEFPVDGFIRKDRNGLWTAGAGSDGAVVKIKDHLSIDIEVVSVFEGKGKFVGMVGGLVCKWEGMNIKIGGGKLTDKERKLYWDFPNLIIGKIVEAHGLGQTPDGHLREGRFIRLREDKTEGE</sequence>
<dbReference type="Gene3D" id="2.40.50.140">
    <property type="entry name" value="Nucleic acid-binding proteins"/>
    <property type="match status" value="1"/>
</dbReference>
<organism evidence="7 8">
    <name type="scientific">Pseudomonas phage VSW-3</name>
    <dbReference type="NCBI Taxonomy" id="1852562"/>
    <lineage>
        <taxon>Viruses</taxon>
        <taxon>Duplodnaviria</taxon>
        <taxon>Heunggongvirae</taxon>
        <taxon>Uroviricota</taxon>
        <taxon>Caudoviricetes</taxon>
        <taxon>Autographivirales</taxon>
        <taxon>Autonotataviridae</taxon>
        <taxon>Napahaivirus</taxon>
        <taxon>Napahaivirus VSW3</taxon>
    </lineage>
</organism>
<dbReference type="GO" id="GO:0006281">
    <property type="term" value="P:DNA repair"/>
    <property type="evidence" value="ECO:0007669"/>
    <property type="project" value="UniProtKB-KW"/>
</dbReference>
<dbReference type="OrthoDB" id="10765at10239"/>
<accession>A0A173GCU2</accession>
<proteinExistence type="inferred from homology"/>
<dbReference type="Proteomes" id="UP000222360">
    <property type="component" value="Segment"/>
</dbReference>
<dbReference type="SUPFAM" id="SSF56091">
    <property type="entry name" value="DNA ligase/mRNA capping enzyme, catalytic domain"/>
    <property type="match status" value="1"/>
</dbReference>
<feature type="domain" description="DNA ligase OB-like" evidence="6">
    <location>
        <begin position="198"/>
        <end position="268"/>
    </location>
</feature>
<keyword evidence="4" id="KW-0227">DNA damage</keyword>
<evidence type="ECO:0000259" key="6">
    <source>
        <dbReference type="Pfam" id="PF14743"/>
    </source>
</evidence>
<evidence type="ECO:0000256" key="4">
    <source>
        <dbReference type="ARBA" id="ARBA00022763"/>
    </source>
</evidence>
<dbReference type="Gene3D" id="3.30.470.30">
    <property type="entry name" value="DNA ligase/mRNA capping enzyme"/>
    <property type="match status" value="1"/>
</dbReference>
<keyword evidence="2 7" id="KW-0436">Ligase</keyword>
<reference evidence="7 8" key="1">
    <citation type="submission" date="2016-04" db="EMBL/GenBank/DDBJ databases">
        <title>Complete genome of Pseudomonas fluorescens phage VSW-3.</title>
        <authorList>
            <person name="Zhang C.-J."/>
            <person name="Wei Y.-L."/>
            <person name="Ji X.-L."/>
        </authorList>
    </citation>
    <scope>NUCLEOTIDE SEQUENCE [LARGE SCALE GENOMIC DNA]</scope>
</reference>
<dbReference type="EMBL" id="KX066068">
    <property type="protein sequence ID" value="ANH51090.1"/>
    <property type="molecule type" value="Genomic_DNA"/>
</dbReference>
<protein>
    <submittedName>
        <fullName evidence="7">DNA ligase</fullName>
    </submittedName>
</protein>
<comment type="similarity">
    <text evidence="1">Belongs to the ATP-dependent DNA ligase family.</text>
</comment>
<dbReference type="InterPro" id="IPR029319">
    <property type="entry name" value="DNA_ligase_OB"/>
</dbReference>
<evidence type="ECO:0000256" key="5">
    <source>
        <dbReference type="ARBA" id="ARBA00023204"/>
    </source>
</evidence>
<dbReference type="PANTHER" id="PTHR47810:SF1">
    <property type="entry name" value="DNA LIGASE B"/>
    <property type="match status" value="1"/>
</dbReference>
<keyword evidence="5" id="KW-0234">DNA repair</keyword>
<dbReference type="GO" id="GO:0016874">
    <property type="term" value="F:ligase activity"/>
    <property type="evidence" value="ECO:0007669"/>
    <property type="project" value="UniProtKB-KW"/>
</dbReference>
<evidence type="ECO:0000256" key="3">
    <source>
        <dbReference type="ARBA" id="ARBA00022705"/>
    </source>
</evidence>
<gene>
    <name evidence="7" type="ORF">VSW3_14</name>
</gene>
<keyword evidence="8" id="KW-1185">Reference proteome</keyword>
<dbReference type="InterPro" id="IPR050326">
    <property type="entry name" value="NAD_dep_DNA_ligaseB"/>
</dbReference>
<dbReference type="GO" id="GO:0006260">
    <property type="term" value="P:DNA replication"/>
    <property type="evidence" value="ECO:0007669"/>
    <property type="project" value="UniProtKB-KW"/>
</dbReference>
<evidence type="ECO:0000313" key="8">
    <source>
        <dbReference type="Proteomes" id="UP000222360"/>
    </source>
</evidence>
<dbReference type="InterPro" id="IPR012340">
    <property type="entry name" value="NA-bd_OB-fold"/>
</dbReference>